<protein>
    <recommendedName>
        <fullName evidence="3">Lipoprotein</fullName>
    </recommendedName>
</protein>
<dbReference type="PROSITE" id="PS51257">
    <property type="entry name" value="PROKAR_LIPOPROTEIN"/>
    <property type="match status" value="1"/>
</dbReference>
<evidence type="ECO:0000313" key="1">
    <source>
        <dbReference type="EMBL" id="MBB5870692.1"/>
    </source>
</evidence>
<dbReference type="Proteomes" id="UP000587527">
    <property type="component" value="Unassembled WGS sequence"/>
</dbReference>
<proteinExistence type="predicted"/>
<name>A0A841BVA8_9ACTN</name>
<accession>A0A841BVA8</accession>
<sequence>MRRLLGVLLLAGIMLAGCGDDKGNDDIATAGSPAAGGASPSPTMDLAERGRKFAQCMREQGIPMEDPEIGDDGSFKMKMGGPGSQAGPMDKTKADAAMTACKQFLPEGGAVGKLDPEAVEMMRKYAVCMRSNGAPDFPDPDENGMIRIERDPANDAGFQAAEEKCKDLQPKMRTQSK</sequence>
<evidence type="ECO:0008006" key="3">
    <source>
        <dbReference type="Google" id="ProtNLM"/>
    </source>
</evidence>
<evidence type="ECO:0000313" key="2">
    <source>
        <dbReference type="Proteomes" id="UP000587527"/>
    </source>
</evidence>
<dbReference type="RefSeq" id="WP_184838248.1">
    <property type="nucleotide sequence ID" value="NZ_JACHMN010000002.1"/>
</dbReference>
<gene>
    <name evidence="1" type="ORF">F4553_004071</name>
</gene>
<dbReference type="AlphaFoldDB" id="A0A841BVA8"/>
<dbReference type="EMBL" id="JACHMN010000002">
    <property type="protein sequence ID" value="MBB5870692.1"/>
    <property type="molecule type" value="Genomic_DNA"/>
</dbReference>
<organism evidence="1 2">
    <name type="scientific">Allocatelliglobosispora scoriae</name>
    <dbReference type="NCBI Taxonomy" id="643052"/>
    <lineage>
        <taxon>Bacteria</taxon>
        <taxon>Bacillati</taxon>
        <taxon>Actinomycetota</taxon>
        <taxon>Actinomycetes</taxon>
        <taxon>Micromonosporales</taxon>
        <taxon>Micromonosporaceae</taxon>
        <taxon>Allocatelliglobosispora</taxon>
    </lineage>
</organism>
<keyword evidence="2" id="KW-1185">Reference proteome</keyword>
<comment type="caution">
    <text evidence="1">The sequence shown here is derived from an EMBL/GenBank/DDBJ whole genome shotgun (WGS) entry which is preliminary data.</text>
</comment>
<reference evidence="1 2" key="1">
    <citation type="submission" date="2020-08" db="EMBL/GenBank/DDBJ databases">
        <title>Sequencing the genomes of 1000 actinobacteria strains.</title>
        <authorList>
            <person name="Klenk H.-P."/>
        </authorList>
    </citation>
    <scope>NUCLEOTIDE SEQUENCE [LARGE SCALE GENOMIC DNA]</scope>
    <source>
        <strain evidence="1 2">DSM 45362</strain>
    </source>
</reference>